<organism evidence="6 7">
    <name type="scientific">Wickerhamomyces mucosus</name>
    <dbReference type="NCBI Taxonomy" id="1378264"/>
    <lineage>
        <taxon>Eukaryota</taxon>
        <taxon>Fungi</taxon>
        <taxon>Dikarya</taxon>
        <taxon>Ascomycota</taxon>
        <taxon>Saccharomycotina</taxon>
        <taxon>Saccharomycetes</taxon>
        <taxon>Phaffomycetales</taxon>
        <taxon>Wickerhamomycetaceae</taxon>
        <taxon>Wickerhamomyces</taxon>
    </lineage>
</organism>
<keyword evidence="7" id="KW-1185">Reference proteome</keyword>
<dbReference type="PANTHER" id="PTHR10072:SF41">
    <property type="entry name" value="IRON-SULFUR CLUSTER ASSEMBLY 1 HOMOLOG, MITOCHONDRIAL"/>
    <property type="match status" value="1"/>
</dbReference>
<comment type="caution">
    <text evidence="6">The sequence shown here is derived from an EMBL/GenBank/DDBJ whole genome shotgun (WGS) entry which is preliminary data.</text>
</comment>
<dbReference type="InterPro" id="IPR016092">
    <property type="entry name" value="ATAP"/>
</dbReference>
<evidence type="ECO:0000256" key="4">
    <source>
        <dbReference type="SAM" id="MobiDB-lite"/>
    </source>
</evidence>
<reference evidence="6" key="2">
    <citation type="submission" date="2021-01" db="EMBL/GenBank/DDBJ databases">
        <authorList>
            <person name="Schikora-Tamarit M.A."/>
        </authorList>
    </citation>
    <scope>NUCLEOTIDE SEQUENCE</scope>
    <source>
        <strain evidence="6">CBS6341</strain>
    </source>
</reference>
<dbReference type="InterPro" id="IPR000361">
    <property type="entry name" value="ATAP_core_dom"/>
</dbReference>
<feature type="compositionally biased region" description="Polar residues" evidence="4">
    <location>
        <begin position="28"/>
        <end position="44"/>
    </location>
</feature>
<dbReference type="Pfam" id="PF01521">
    <property type="entry name" value="Fe-S_biosyn"/>
    <property type="match status" value="1"/>
</dbReference>
<dbReference type="GO" id="GO:0051537">
    <property type="term" value="F:2 iron, 2 sulfur cluster binding"/>
    <property type="evidence" value="ECO:0007669"/>
    <property type="project" value="TreeGrafter"/>
</dbReference>
<accession>A0A9P8TCZ5</accession>
<evidence type="ECO:0000259" key="5">
    <source>
        <dbReference type="Pfam" id="PF01521"/>
    </source>
</evidence>
<dbReference type="GO" id="GO:0005739">
    <property type="term" value="C:mitochondrion"/>
    <property type="evidence" value="ECO:0007669"/>
    <property type="project" value="TreeGrafter"/>
</dbReference>
<dbReference type="PANTHER" id="PTHR10072">
    <property type="entry name" value="IRON-SULFUR CLUSTER ASSEMBLY PROTEIN"/>
    <property type="match status" value="1"/>
</dbReference>
<comment type="function">
    <text evidence="2">Involved in the assembly of mitochondrial and cytoplasmic iron-sulfur proteins. Probably involved in the binding of an intermediate of Fe/S cluster assembly.</text>
</comment>
<dbReference type="InterPro" id="IPR017870">
    <property type="entry name" value="FeS_cluster_insertion_CS"/>
</dbReference>
<evidence type="ECO:0000256" key="3">
    <source>
        <dbReference type="ARBA" id="ARBA00071673"/>
    </source>
</evidence>
<reference evidence="6" key="1">
    <citation type="journal article" date="2021" name="Open Biol.">
        <title>Shared evolutionary footprints suggest mitochondrial oxidative damage underlies multiple complex I losses in fungi.</title>
        <authorList>
            <person name="Schikora-Tamarit M.A."/>
            <person name="Marcet-Houben M."/>
            <person name="Nosek J."/>
            <person name="Gabaldon T."/>
        </authorList>
    </citation>
    <scope>NUCLEOTIDE SEQUENCE</scope>
    <source>
        <strain evidence="6">CBS6341</strain>
    </source>
</reference>
<dbReference type="NCBIfam" id="TIGR00049">
    <property type="entry name" value="iron-sulfur cluster assembly accessory protein"/>
    <property type="match status" value="1"/>
</dbReference>
<evidence type="ECO:0000256" key="2">
    <source>
        <dbReference type="ARBA" id="ARBA00054873"/>
    </source>
</evidence>
<dbReference type="InterPro" id="IPR035903">
    <property type="entry name" value="HesB-like_dom_sf"/>
</dbReference>
<feature type="domain" description="Core" evidence="5">
    <location>
        <begin position="140"/>
        <end position="239"/>
    </location>
</feature>
<evidence type="ECO:0000313" key="6">
    <source>
        <dbReference type="EMBL" id="KAH3674928.1"/>
    </source>
</evidence>
<comment type="similarity">
    <text evidence="1">Belongs to the HesB/IscA family.</text>
</comment>
<feature type="region of interest" description="Disordered" evidence="4">
    <location>
        <begin position="26"/>
        <end position="47"/>
    </location>
</feature>
<dbReference type="Gene3D" id="2.60.300.12">
    <property type="entry name" value="HesB-like domain"/>
    <property type="match status" value="1"/>
</dbReference>
<dbReference type="EMBL" id="JAEUBF010000790">
    <property type="protein sequence ID" value="KAH3674928.1"/>
    <property type="molecule type" value="Genomic_DNA"/>
</dbReference>
<dbReference type="GO" id="GO:0016226">
    <property type="term" value="P:iron-sulfur cluster assembly"/>
    <property type="evidence" value="ECO:0007669"/>
    <property type="project" value="InterPro"/>
</dbReference>
<feature type="compositionally biased region" description="Basic residues" evidence="4">
    <location>
        <begin position="125"/>
        <end position="136"/>
    </location>
</feature>
<dbReference type="OrthoDB" id="333486at2759"/>
<gene>
    <name evidence="6" type="ORF">WICMUC_002948</name>
</gene>
<protein>
    <recommendedName>
        <fullName evidence="3">Iron-sulfur assembly protein 1</fullName>
    </recommendedName>
</protein>
<dbReference type="FunFam" id="2.60.300.12:FF:000001">
    <property type="entry name" value="Iron-binding protein IscA"/>
    <property type="match status" value="1"/>
</dbReference>
<dbReference type="PROSITE" id="PS01152">
    <property type="entry name" value="HESB"/>
    <property type="match status" value="1"/>
</dbReference>
<proteinExistence type="inferred from homology"/>
<feature type="compositionally biased region" description="Basic and acidic residues" evidence="4">
    <location>
        <begin position="104"/>
        <end position="116"/>
    </location>
</feature>
<dbReference type="InterPro" id="IPR050322">
    <property type="entry name" value="Fe-S_cluster_asmbl/transfer"/>
</dbReference>
<sequence>MLRTKIPSVNFNCSILLRTVSTSSSSSKRFLQTGHTEASNSNSGLPYKLESDHIQQIQAQTTQTSTNTWARHKLSSRSFQDLIKGSKTKKIEGQATVFPSSTESQDKQELESKQENKTSASTLPAKKKSRRTLRPRKALIRLSPNATAHLKALLDQPEPKLIRIGVKNRGCSGLTYNLEYINEPNKFDEVVEQDGVKVIIDSKALFSIVGSEMDWLDDKLSSRFIFRNPNSKGTCGCGESFMV</sequence>
<dbReference type="Proteomes" id="UP000769528">
    <property type="component" value="Unassembled WGS sequence"/>
</dbReference>
<dbReference type="SUPFAM" id="SSF89360">
    <property type="entry name" value="HesB-like domain"/>
    <property type="match status" value="1"/>
</dbReference>
<evidence type="ECO:0000313" key="7">
    <source>
        <dbReference type="Proteomes" id="UP000769528"/>
    </source>
</evidence>
<name>A0A9P8TCZ5_9ASCO</name>
<dbReference type="AlphaFoldDB" id="A0A9P8TCZ5"/>
<evidence type="ECO:0000256" key="1">
    <source>
        <dbReference type="ARBA" id="ARBA00006718"/>
    </source>
</evidence>
<feature type="region of interest" description="Disordered" evidence="4">
    <location>
        <begin position="90"/>
        <end position="136"/>
    </location>
</feature>